<evidence type="ECO:0000256" key="15">
    <source>
        <dbReference type="ARBA" id="ARBA00023268"/>
    </source>
</evidence>
<dbReference type="InterPro" id="IPR012677">
    <property type="entry name" value="Nucleotide-bd_a/b_plait_sf"/>
</dbReference>
<evidence type="ECO:0000256" key="2">
    <source>
        <dbReference type="ARBA" id="ARBA00004123"/>
    </source>
</evidence>
<dbReference type="Gene3D" id="3.40.50.150">
    <property type="entry name" value="Vaccinia Virus protein VP39"/>
    <property type="match status" value="1"/>
</dbReference>
<comment type="subcellular location">
    <subcellularLocation>
        <location evidence="3">Cytoplasm</location>
    </subcellularLocation>
    <subcellularLocation>
        <location evidence="2">Nucleus</location>
    </subcellularLocation>
</comment>
<dbReference type="Gene3D" id="3.30.70.330">
    <property type="match status" value="1"/>
</dbReference>
<evidence type="ECO:0000256" key="17">
    <source>
        <dbReference type="ARBA" id="ARBA00045506"/>
    </source>
</evidence>
<dbReference type="PANTHER" id="PTHR13069:SF21">
    <property type="entry name" value="ALKYLATED DNA REPAIR PROTEIN ALKB HOMOLOG 8"/>
    <property type="match status" value="1"/>
</dbReference>
<dbReference type="EC" id="2.1.1.229" evidence="5"/>
<feature type="compositionally biased region" description="Basic and acidic residues" evidence="21">
    <location>
        <begin position="628"/>
        <end position="642"/>
    </location>
</feature>
<feature type="domain" description="Fe2OG dioxygenase" evidence="23">
    <location>
        <begin position="231"/>
        <end position="361"/>
    </location>
</feature>
<evidence type="ECO:0000256" key="14">
    <source>
        <dbReference type="ARBA" id="ARBA00023242"/>
    </source>
</evidence>
<evidence type="ECO:0000256" key="16">
    <source>
        <dbReference type="ARBA" id="ARBA00034996"/>
    </source>
</evidence>
<dbReference type="PROSITE" id="PS51471">
    <property type="entry name" value="FE2OG_OXY"/>
    <property type="match status" value="1"/>
</dbReference>
<evidence type="ECO:0000256" key="12">
    <source>
        <dbReference type="ARBA" id="ARBA00022884"/>
    </source>
</evidence>
<keyword evidence="12 20" id="KW-0694">RNA-binding</keyword>
<evidence type="ECO:0000256" key="21">
    <source>
        <dbReference type="SAM" id="MobiDB-lite"/>
    </source>
</evidence>
<dbReference type="InterPro" id="IPR051422">
    <property type="entry name" value="AlkB_tRNA_MeTrf/Diox"/>
</dbReference>
<dbReference type="Pfam" id="PF00076">
    <property type="entry name" value="RRM_1"/>
    <property type="match status" value="1"/>
</dbReference>
<dbReference type="InterPro" id="IPR027450">
    <property type="entry name" value="AlkB-like"/>
</dbReference>
<dbReference type="InterPro" id="IPR034256">
    <property type="entry name" value="ALKBH8_RRM"/>
</dbReference>
<comment type="function">
    <text evidence="17">Catalyzes the methylation of 5-carboxymethyl uridine to 5-methylcarboxymethyl uridine at the wobble position of the anticodon loop in tRNA via its methyltransferase domain. Catalyzes the last step in the formation of 5-methylcarboxymethyl uridine at the wobble position of the anticodon loop in target tRNA. Has a preference for tRNA(Arg) and tRNA(Glu), and does not bind tRNA(Lys). Binds tRNA and catalyzes the iron and alpha-ketoglutarate dependent hydroxylation of 5-methylcarboxymethyl uridine at the wobble position of the anticodon loop in tRNA via its dioxygenase domain, giving rise to 5-(S)-methoxycarbonylhydroxymethyluridine; has a preference for tRNA(Gly). Required for normal survival after DNA damage. May inhibit apoptosis and promote cell survival and angiogenesis.</text>
</comment>
<keyword evidence="15" id="KW-0511">Multifunctional enzyme</keyword>
<keyword evidence="14" id="KW-0539">Nucleus</keyword>
<evidence type="ECO:0000256" key="9">
    <source>
        <dbReference type="ARBA" id="ARBA00022691"/>
    </source>
</evidence>
<evidence type="ECO:0000256" key="11">
    <source>
        <dbReference type="ARBA" id="ARBA00022833"/>
    </source>
</evidence>
<dbReference type="InterPro" id="IPR037151">
    <property type="entry name" value="AlkB-like_sf"/>
</dbReference>
<dbReference type="Gene3D" id="2.60.120.590">
    <property type="entry name" value="Alpha-ketoglutarate-dependent dioxygenase AlkB-like"/>
    <property type="match status" value="1"/>
</dbReference>
<evidence type="ECO:0000256" key="1">
    <source>
        <dbReference type="ARBA" id="ARBA00001954"/>
    </source>
</evidence>
<evidence type="ECO:0000256" key="7">
    <source>
        <dbReference type="ARBA" id="ARBA00022603"/>
    </source>
</evidence>
<evidence type="ECO:0000256" key="18">
    <source>
        <dbReference type="ARBA" id="ARBA00049786"/>
    </source>
</evidence>
<dbReference type="InterPro" id="IPR029063">
    <property type="entry name" value="SAM-dependent_MTases_sf"/>
</dbReference>
<dbReference type="SUPFAM" id="SSF54928">
    <property type="entry name" value="RNA-binding domain, RBD"/>
    <property type="match status" value="1"/>
</dbReference>
<dbReference type="Pfam" id="PF13532">
    <property type="entry name" value="2OG-FeII_Oxy_2"/>
    <property type="match status" value="1"/>
</dbReference>
<evidence type="ECO:0000256" key="8">
    <source>
        <dbReference type="ARBA" id="ARBA00022679"/>
    </source>
</evidence>
<keyword evidence="13" id="KW-0408">Iron</keyword>
<dbReference type="PANTHER" id="PTHR13069">
    <property type="entry name" value="ALKYLATED DNA REPAIR PROTEIN ALKB HOMOLOG 8"/>
    <property type="match status" value="1"/>
</dbReference>
<dbReference type="CDD" id="cd02440">
    <property type="entry name" value="AdoMet_MTases"/>
    <property type="match status" value="1"/>
</dbReference>
<dbReference type="InterPro" id="IPR005123">
    <property type="entry name" value="Oxoglu/Fe-dep_dioxygenase_dom"/>
</dbReference>
<evidence type="ECO:0000259" key="23">
    <source>
        <dbReference type="PROSITE" id="PS51471"/>
    </source>
</evidence>
<organism evidence="24 25">
    <name type="scientific">Porites evermanni</name>
    <dbReference type="NCBI Taxonomy" id="104178"/>
    <lineage>
        <taxon>Eukaryota</taxon>
        <taxon>Metazoa</taxon>
        <taxon>Cnidaria</taxon>
        <taxon>Anthozoa</taxon>
        <taxon>Hexacorallia</taxon>
        <taxon>Scleractinia</taxon>
        <taxon>Fungiina</taxon>
        <taxon>Poritidae</taxon>
        <taxon>Porites</taxon>
    </lineage>
</organism>
<evidence type="ECO:0000256" key="13">
    <source>
        <dbReference type="ARBA" id="ARBA00023004"/>
    </source>
</evidence>
<feature type="region of interest" description="Disordered" evidence="21">
    <location>
        <begin position="375"/>
        <end position="394"/>
    </location>
</feature>
<dbReference type="InterPro" id="IPR000504">
    <property type="entry name" value="RRM_dom"/>
</dbReference>
<protein>
    <recommendedName>
        <fullName evidence="5">tRNA (carboxymethyluridine(34)-5-O)-methyltransferase</fullName>
        <ecNumber evidence="5">2.1.1.229</ecNumber>
    </recommendedName>
    <alternativeName>
        <fullName evidence="18">Alkylated DNA repair protein alkB homolog 8</fullName>
    </alternativeName>
    <alternativeName>
        <fullName evidence="19">S-adenosyl-L-methionine-dependent tRNA methyltransferase ALKBH8</fullName>
    </alternativeName>
</protein>
<dbReference type="InterPro" id="IPR035979">
    <property type="entry name" value="RBD_domain_sf"/>
</dbReference>
<evidence type="ECO:0000256" key="6">
    <source>
        <dbReference type="ARBA" id="ARBA00022490"/>
    </source>
</evidence>
<evidence type="ECO:0000313" key="24">
    <source>
        <dbReference type="EMBL" id="CAH3190908.1"/>
    </source>
</evidence>
<feature type="domain" description="RRM" evidence="22">
    <location>
        <begin position="48"/>
        <end position="111"/>
    </location>
</feature>
<proteinExistence type="inferred from homology"/>
<accession>A0ABN8SGW5</accession>
<dbReference type="InterPro" id="IPR013216">
    <property type="entry name" value="Methyltransf_11"/>
</dbReference>
<keyword evidence="11" id="KW-0862">Zinc</keyword>
<keyword evidence="25" id="KW-1185">Reference proteome</keyword>
<sequence length="701" mass="79135">MATSNVMKSCASKLTKAEKKALRKQTRLVNSLRRHNADLASISEIPTRHLMIGNGGLMCGIQRGQLVSLFQKFGNIERILMFPGRSFSFLSFEYVNESMKAMKAVHGRVLDCPSEFPRPEVTFYLSFLASVPDDVSIENQAKPSGLFLVEDFVSRVEEEELIKALGWGSDSCDSEYQGTANQQLRHRRVKHFGYEFLYGTNNVDKSSPLHDGIPSVCDVILERIQQHVAFRPDQMTVNEYKPGQGIPPHVDTHSAFEDGIASISLGSQVTMEFRHPDGRHVPVILPRRSLLVMTGESRYLWSHGITPRKHDIIYDTQSTSSKGADISENVRDVCTSNEGAETGTTLFERETRISLTLRKIRHTPCNCCFPSQCDSQTEDKSSSQVPPASDVPKSEVEAENLEKLHVHEVYEKIAPHFSGTRHSPWPRVADFLRQQPVGSLVADVGCGNGKYLGINDNIFKTGSDRSFNLAAICRERGFSVIVCDILSLPYRSNAFDVCLCIAVLHHLSTPERRLAGLKELVRVTRPGGLVLVYVWALEQEAKKVKKSDLKEEVEFTAKDYPERNGNKGGSLRENYVSEELPTRIENFPSSSENSTDCYFSRLRVNASREAFEQQDLFVPWKYSGPGKQQEKQERAKGKKDDDVTGGHVFHRYYHVFQDGELRELCNQVSDVTVEKLYYDKGNWCVVLRKEHKDEGKLKNET</sequence>
<name>A0ABN8SGW5_9CNID</name>
<evidence type="ECO:0000256" key="5">
    <source>
        <dbReference type="ARBA" id="ARBA00012808"/>
    </source>
</evidence>
<dbReference type="SUPFAM" id="SSF53335">
    <property type="entry name" value="S-adenosyl-L-methionine-dependent methyltransferases"/>
    <property type="match status" value="1"/>
</dbReference>
<evidence type="ECO:0000256" key="19">
    <source>
        <dbReference type="ARBA" id="ARBA00049802"/>
    </source>
</evidence>
<comment type="similarity">
    <text evidence="4">Belongs to the alkB family.</text>
</comment>
<evidence type="ECO:0000259" key="22">
    <source>
        <dbReference type="PROSITE" id="PS50102"/>
    </source>
</evidence>
<keyword evidence="10" id="KW-0479">Metal-binding</keyword>
<keyword evidence="8" id="KW-0808">Transferase</keyword>
<keyword evidence="7" id="KW-0489">Methyltransferase</keyword>
<comment type="cofactor">
    <cofactor evidence="1">
        <name>Fe(2+)</name>
        <dbReference type="ChEBI" id="CHEBI:29033"/>
    </cofactor>
</comment>
<dbReference type="SUPFAM" id="SSF51197">
    <property type="entry name" value="Clavaminate synthase-like"/>
    <property type="match status" value="1"/>
</dbReference>
<comment type="catalytic activity">
    <reaction evidence="16">
        <text>5-(carboxymethyl)uridine(34) in tRNA + S-adenosyl-L-methionine = 5-(2-methoxy-2-oxoethyl)uridine(34) in tRNA + S-adenosyl-L-homocysteine</text>
        <dbReference type="Rhea" id="RHEA:43208"/>
        <dbReference type="Rhea" id="RHEA-COMP:10407"/>
        <dbReference type="Rhea" id="RHEA-COMP:10408"/>
        <dbReference type="ChEBI" id="CHEBI:57856"/>
        <dbReference type="ChEBI" id="CHEBI:59789"/>
        <dbReference type="ChEBI" id="CHEBI:74851"/>
        <dbReference type="ChEBI" id="CHEBI:74882"/>
        <dbReference type="EC" id="2.1.1.229"/>
    </reaction>
</comment>
<comment type="caution">
    <text evidence="24">The sequence shown here is derived from an EMBL/GenBank/DDBJ whole genome shotgun (WGS) entry which is preliminary data.</text>
</comment>
<keyword evidence="9" id="KW-0949">S-adenosyl-L-methionine</keyword>
<dbReference type="Pfam" id="PF08241">
    <property type="entry name" value="Methyltransf_11"/>
    <property type="match status" value="1"/>
</dbReference>
<evidence type="ECO:0000256" key="20">
    <source>
        <dbReference type="PROSITE-ProRule" id="PRU00176"/>
    </source>
</evidence>
<dbReference type="CDD" id="cd12431">
    <property type="entry name" value="RRM_ALKBH8"/>
    <property type="match status" value="1"/>
</dbReference>
<evidence type="ECO:0000256" key="10">
    <source>
        <dbReference type="ARBA" id="ARBA00022723"/>
    </source>
</evidence>
<dbReference type="EMBL" id="CALNXI010002817">
    <property type="protein sequence ID" value="CAH3190908.1"/>
    <property type="molecule type" value="Genomic_DNA"/>
</dbReference>
<reference evidence="24 25" key="1">
    <citation type="submission" date="2022-05" db="EMBL/GenBank/DDBJ databases">
        <authorList>
            <consortium name="Genoscope - CEA"/>
            <person name="William W."/>
        </authorList>
    </citation>
    <scope>NUCLEOTIDE SEQUENCE [LARGE SCALE GENOMIC DNA]</scope>
</reference>
<gene>
    <name evidence="24" type="ORF">PEVE_00021029</name>
</gene>
<evidence type="ECO:0000313" key="25">
    <source>
        <dbReference type="Proteomes" id="UP001159427"/>
    </source>
</evidence>
<evidence type="ECO:0000256" key="3">
    <source>
        <dbReference type="ARBA" id="ARBA00004496"/>
    </source>
</evidence>
<keyword evidence="6" id="KW-0963">Cytoplasm</keyword>
<evidence type="ECO:0000256" key="4">
    <source>
        <dbReference type="ARBA" id="ARBA00007879"/>
    </source>
</evidence>
<feature type="region of interest" description="Disordered" evidence="21">
    <location>
        <begin position="622"/>
        <end position="642"/>
    </location>
</feature>
<dbReference type="Proteomes" id="UP001159427">
    <property type="component" value="Unassembled WGS sequence"/>
</dbReference>
<dbReference type="PROSITE" id="PS50102">
    <property type="entry name" value="RRM"/>
    <property type="match status" value="1"/>
</dbReference>